<name>A0ABD2D1T9_VESMC</name>
<feature type="compositionally biased region" description="Basic residues" evidence="1">
    <location>
        <begin position="1"/>
        <end position="22"/>
    </location>
</feature>
<evidence type="ECO:0000256" key="1">
    <source>
        <dbReference type="SAM" id="MobiDB-lite"/>
    </source>
</evidence>
<feature type="region of interest" description="Disordered" evidence="1">
    <location>
        <begin position="1"/>
        <end position="28"/>
    </location>
</feature>
<gene>
    <name evidence="2" type="ORF">V1477_000923</name>
</gene>
<dbReference type="Proteomes" id="UP001607303">
    <property type="component" value="Unassembled WGS sequence"/>
</dbReference>
<evidence type="ECO:0000313" key="2">
    <source>
        <dbReference type="EMBL" id="KAL2750820.1"/>
    </source>
</evidence>
<dbReference type="EMBL" id="JAYRBN010000008">
    <property type="protein sequence ID" value="KAL2750820.1"/>
    <property type="molecule type" value="Genomic_DNA"/>
</dbReference>
<sequence length="105" mass="12176">MNSSRMKKAFRKGHFKFMKNGRKSPEGRSIEYAETAIIKDGDRDEREERIDLVACTLPRTTRTRTHPRGFAIVIGHLEQPSMRKDKKQRCGCRLQRKVAESLGDE</sequence>
<reference evidence="2 3" key="1">
    <citation type="journal article" date="2024" name="Ann. Entomol. Soc. Am.">
        <title>Genomic analyses of the southern and eastern yellowjacket wasps (Hymenoptera: Vespidae) reveal evolutionary signatures of social life.</title>
        <authorList>
            <person name="Catto M.A."/>
            <person name="Caine P.B."/>
            <person name="Orr S.E."/>
            <person name="Hunt B.G."/>
            <person name="Goodisman M.A.D."/>
        </authorList>
    </citation>
    <scope>NUCLEOTIDE SEQUENCE [LARGE SCALE GENOMIC DNA]</scope>
    <source>
        <strain evidence="2">232</strain>
        <tissue evidence="2">Head and thorax</tissue>
    </source>
</reference>
<accession>A0ABD2D1T9</accession>
<dbReference type="AlphaFoldDB" id="A0ABD2D1T9"/>
<keyword evidence="3" id="KW-1185">Reference proteome</keyword>
<evidence type="ECO:0000313" key="3">
    <source>
        <dbReference type="Proteomes" id="UP001607303"/>
    </source>
</evidence>
<organism evidence="2 3">
    <name type="scientific">Vespula maculifrons</name>
    <name type="common">Eastern yellow jacket</name>
    <name type="synonym">Wasp</name>
    <dbReference type="NCBI Taxonomy" id="7453"/>
    <lineage>
        <taxon>Eukaryota</taxon>
        <taxon>Metazoa</taxon>
        <taxon>Ecdysozoa</taxon>
        <taxon>Arthropoda</taxon>
        <taxon>Hexapoda</taxon>
        <taxon>Insecta</taxon>
        <taxon>Pterygota</taxon>
        <taxon>Neoptera</taxon>
        <taxon>Endopterygota</taxon>
        <taxon>Hymenoptera</taxon>
        <taxon>Apocrita</taxon>
        <taxon>Aculeata</taxon>
        <taxon>Vespoidea</taxon>
        <taxon>Vespidae</taxon>
        <taxon>Vespinae</taxon>
        <taxon>Vespula</taxon>
    </lineage>
</organism>
<comment type="caution">
    <text evidence="2">The sequence shown here is derived from an EMBL/GenBank/DDBJ whole genome shotgun (WGS) entry which is preliminary data.</text>
</comment>
<protein>
    <submittedName>
        <fullName evidence="2">Uncharacterized protein</fullName>
    </submittedName>
</protein>
<proteinExistence type="predicted"/>